<name>A0AA43Q6D2_9GAMM</name>
<dbReference type="GO" id="GO:0016036">
    <property type="term" value="P:cellular response to phosphate starvation"/>
    <property type="evidence" value="ECO:0007669"/>
    <property type="project" value="TreeGrafter"/>
</dbReference>
<keyword evidence="8" id="KW-0812">Transmembrane</keyword>
<dbReference type="InterPro" id="IPR004358">
    <property type="entry name" value="Sig_transdc_His_kin-like_C"/>
</dbReference>
<evidence type="ECO:0000313" key="10">
    <source>
        <dbReference type="EMBL" id="MDI1230566.1"/>
    </source>
</evidence>
<dbReference type="PANTHER" id="PTHR45453">
    <property type="entry name" value="PHOSPHATE REGULON SENSOR PROTEIN PHOR"/>
    <property type="match status" value="1"/>
</dbReference>
<keyword evidence="5 10" id="KW-0418">Kinase</keyword>
<dbReference type="EC" id="2.7.13.3" evidence="2"/>
<evidence type="ECO:0000256" key="8">
    <source>
        <dbReference type="SAM" id="Phobius"/>
    </source>
</evidence>
<dbReference type="Pfam" id="PF13188">
    <property type="entry name" value="PAS_8"/>
    <property type="match status" value="1"/>
</dbReference>
<gene>
    <name evidence="10" type="ORF">PSU93_05390</name>
</gene>
<dbReference type="PROSITE" id="PS50109">
    <property type="entry name" value="HIS_KIN"/>
    <property type="match status" value="1"/>
</dbReference>
<sequence length="461" mass="52071">MDVWQKELIIGLLLFLAVSVVGGMTGLFMPLALVLTLGMLMHQLYQINRFERWIRTGGRAKYPKTSGVWEEIYYHVYRIKKNEKKRKKKLGKMVDQFRQSTEALPDAAVVLGANDEIEWANKAAREVFGLQQSDKGQRIPNLIRFPEFIRYLKSGNYSEPVILPSPVNNRITLAVRIIAYGAGLRLLLAQDVTQLKKMERMRKDFVANVSHELRTPLTVLKGYLETLQDMDDGESPLLTTSFQQMQGQTERMQHLVDDLLLLTRLETQQKKTECINVPALLSQICKEAETIHGKASASSATAPALLYLPHPCSRAHAPYLHPVGNLPNRIEARIELSLESDVNIMGDEQELRSAFTNLLGNALKYSPEDSVVKVRWYRSNDSIVLDVEDQGEGIAAADIPRVTERFYRSEVKRIKKVGGTGLGLAIVKHVLMRHDAKLNITSELGKGSRFSCHFPAKRVCH</sequence>
<keyword evidence="11" id="KW-1185">Reference proteome</keyword>
<evidence type="ECO:0000256" key="4">
    <source>
        <dbReference type="ARBA" id="ARBA00022679"/>
    </source>
</evidence>
<keyword evidence="4" id="KW-0808">Transferase</keyword>
<reference evidence="10" key="1">
    <citation type="submission" date="2023-01" db="EMBL/GenBank/DDBJ databases">
        <title>Biogeochemical cycle of methane in antarctic sediments.</title>
        <authorList>
            <person name="Roldan D.M."/>
            <person name="Menes R.J."/>
        </authorList>
    </citation>
    <scope>NUCLEOTIDE SEQUENCE [LARGE SCALE GENOMIC DNA]</scope>
    <source>
        <strain evidence="10">K-2018 MAG008</strain>
    </source>
</reference>
<dbReference type="SUPFAM" id="SSF55874">
    <property type="entry name" value="ATPase domain of HSP90 chaperone/DNA topoisomerase II/histidine kinase"/>
    <property type="match status" value="1"/>
</dbReference>
<dbReference type="FunFam" id="1.10.287.130:FF:000001">
    <property type="entry name" value="Two-component sensor histidine kinase"/>
    <property type="match status" value="1"/>
</dbReference>
<dbReference type="InterPro" id="IPR005467">
    <property type="entry name" value="His_kinase_dom"/>
</dbReference>
<comment type="catalytic activity">
    <reaction evidence="1">
        <text>ATP + protein L-histidine = ADP + protein N-phospho-L-histidine.</text>
        <dbReference type="EC" id="2.7.13.3"/>
    </reaction>
</comment>
<accession>A0AA43Q6D2</accession>
<dbReference type="InterPro" id="IPR021766">
    <property type="entry name" value="PhoR_N"/>
</dbReference>
<evidence type="ECO:0000313" key="11">
    <source>
        <dbReference type="Proteomes" id="UP001160519"/>
    </source>
</evidence>
<dbReference type="PANTHER" id="PTHR45453:SF1">
    <property type="entry name" value="PHOSPHATE REGULON SENSOR PROTEIN PHOR"/>
    <property type="match status" value="1"/>
</dbReference>
<dbReference type="AlphaFoldDB" id="A0AA43Q6D2"/>
<proteinExistence type="predicted"/>
<feature type="transmembrane region" description="Helical" evidence="8">
    <location>
        <begin position="12"/>
        <end position="41"/>
    </location>
</feature>
<dbReference type="GO" id="GO:0005886">
    <property type="term" value="C:plasma membrane"/>
    <property type="evidence" value="ECO:0007669"/>
    <property type="project" value="TreeGrafter"/>
</dbReference>
<dbReference type="InterPro" id="IPR000014">
    <property type="entry name" value="PAS"/>
</dbReference>
<evidence type="ECO:0000256" key="2">
    <source>
        <dbReference type="ARBA" id="ARBA00012438"/>
    </source>
</evidence>
<feature type="domain" description="Histidine kinase" evidence="9">
    <location>
        <begin position="208"/>
        <end position="458"/>
    </location>
</feature>
<dbReference type="EMBL" id="JAQSDF010000011">
    <property type="protein sequence ID" value="MDI1230566.1"/>
    <property type="molecule type" value="Genomic_DNA"/>
</dbReference>
<evidence type="ECO:0000256" key="7">
    <source>
        <dbReference type="ARBA" id="ARBA00023136"/>
    </source>
</evidence>
<dbReference type="InterPro" id="IPR036890">
    <property type="entry name" value="HATPase_C_sf"/>
</dbReference>
<dbReference type="InterPro" id="IPR003661">
    <property type="entry name" value="HisK_dim/P_dom"/>
</dbReference>
<organism evidence="10 11">
    <name type="scientific">Candidatus Methylobacter titanis</name>
    <dbReference type="NCBI Taxonomy" id="3053457"/>
    <lineage>
        <taxon>Bacteria</taxon>
        <taxon>Pseudomonadati</taxon>
        <taxon>Pseudomonadota</taxon>
        <taxon>Gammaproteobacteria</taxon>
        <taxon>Methylococcales</taxon>
        <taxon>Methylococcaceae</taxon>
        <taxon>Methylobacter</taxon>
    </lineage>
</organism>
<dbReference type="CDD" id="cd00082">
    <property type="entry name" value="HisKA"/>
    <property type="match status" value="1"/>
</dbReference>
<dbReference type="SMART" id="SM00387">
    <property type="entry name" value="HATPase_c"/>
    <property type="match status" value="1"/>
</dbReference>
<dbReference type="InterPro" id="IPR036097">
    <property type="entry name" value="HisK_dim/P_sf"/>
</dbReference>
<dbReference type="GO" id="GO:0004721">
    <property type="term" value="F:phosphoprotein phosphatase activity"/>
    <property type="evidence" value="ECO:0007669"/>
    <property type="project" value="InterPro"/>
</dbReference>
<evidence type="ECO:0000256" key="6">
    <source>
        <dbReference type="ARBA" id="ARBA00023012"/>
    </source>
</evidence>
<comment type="caution">
    <text evidence="10">The sequence shown here is derived from an EMBL/GenBank/DDBJ whole genome shotgun (WGS) entry which is preliminary data.</text>
</comment>
<dbReference type="Gene3D" id="1.10.287.130">
    <property type="match status" value="1"/>
</dbReference>
<dbReference type="SUPFAM" id="SSF47384">
    <property type="entry name" value="Homodimeric domain of signal transducing histidine kinase"/>
    <property type="match status" value="1"/>
</dbReference>
<evidence type="ECO:0000256" key="1">
    <source>
        <dbReference type="ARBA" id="ARBA00000085"/>
    </source>
</evidence>
<dbReference type="SMART" id="SM00388">
    <property type="entry name" value="HisKA"/>
    <property type="match status" value="1"/>
</dbReference>
<protein>
    <recommendedName>
        <fullName evidence="2">histidine kinase</fullName>
        <ecNumber evidence="2">2.7.13.3</ecNumber>
    </recommendedName>
</protein>
<keyword evidence="7 8" id="KW-0472">Membrane</keyword>
<dbReference type="PRINTS" id="PR00344">
    <property type="entry name" value="BCTRLSENSOR"/>
</dbReference>
<dbReference type="FunFam" id="3.30.565.10:FF:000006">
    <property type="entry name" value="Sensor histidine kinase WalK"/>
    <property type="match status" value="1"/>
</dbReference>
<dbReference type="Pfam" id="PF02518">
    <property type="entry name" value="HATPase_c"/>
    <property type="match status" value="1"/>
</dbReference>
<evidence type="ECO:0000259" key="9">
    <source>
        <dbReference type="PROSITE" id="PS50109"/>
    </source>
</evidence>
<evidence type="ECO:0000256" key="3">
    <source>
        <dbReference type="ARBA" id="ARBA00022553"/>
    </source>
</evidence>
<keyword evidence="6" id="KW-0902">Two-component regulatory system</keyword>
<dbReference type="SUPFAM" id="SSF55785">
    <property type="entry name" value="PYP-like sensor domain (PAS domain)"/>
    <property type="match status" value="1"/>
</dbReference>
<dbReference type="Pfam" id="PF00512">
    <property type="entry name" value="HisKA"/>
    <property type="match status" value="1"/>
</dbReference>
<evidence type="ECO:0000256" key="5">
    <source>
        <dbReference type="ARBA" id="ARBA00022777"/>
    </source>
</evidence>
<dbReference type="Pfam" id="PF11808">
    <property type="entry name" value="PhoR"/>
    <property type="match status" value="1"/>
</dbReference>
<dbReference type="InterPro" id="IPR050351">
    <property type="entry name" value="BphY/WalK/GraS-like"/>
</dbReference>
<dbReference type="GO" id="GO:0000155">
    <property type="term" value="F:phosphorelay sensor kinase activity"/>
    <property type="evidence" value="ECO:0007669"/>
    <property type="project" value="InterPro"/>
</dbReference>
<dbReference type="InterPro" id="IPR035965">
    <property type="entry name" value="PAS-like_dom_sf"/>
</dbReference>
<keyword evidence="8" id="KW-1133">Transmembrane helix</keyword>
<dbReference type="InterPro" id="IPR003594">
    <property type="entry name" value="HATPase_dom"/>
</dbReference>
<dbReference type="Gene3D" id="3.30.565.10">
    <property type="entry name" value="Histidine kinase-like ATPase, C-terminal domain"/>
    <property type="match status" value="1"/>
</dbReference>
<dbReference type="Proteomes" id="UP001160519">
    <property type="component" value="Unassembled WGS sequence"/>
</dbReference>
<keyword evidence="3" id="KW-0597">Phosphoprotein</keyword>